<gene>
    <name evidence="1" type="ORF">MARGE09_P4082</name>
</gene>
<name>A0AAN1WLN3_9GAMM</name>
<keyword evidence="2" id="KW-1185">Reference proteome</keyword>
<sequence>MHRLSFCRLQIIDQNIVEIILDDGVEISGQMVDEFFAAIEGKMNSQISILLDKATQYSYTFDALIKLSESTKIRNIGVITYDALSRSSAIYMMERFNKSKKNVKLFESREDALAWLCDITQV</sequence>
<dbReference type="AlphaFoldDB" id="A0AAN1WLN3"/>
<accession>A0AAN1WLN3</accession>
<evidence type="ECO:0008006" key="3">
    <source>
        <dbReference type="Google" id="ProtNLM"/>
    </source>
</evidence>
<proteinExistence type="predicted"/>
<evidence type="ECO:0000313" key="2">
    <source>
        <dbReference type="Proteomes" id="UP001320119"/>
    </source>
</evidence>
<dbReference type="RefSeq" id="WP_236985180.1">
    <property type="nucleotide sequence ID" value="NZ_AP023086.1"/>
</dbReference>
<organism evidence="1 2">
    <name type="scientific">Marinagarivorans cellulosilyticus</name>
    <dbReference type="NCBI Taxonomy" id="2721545"/>
    <lineage>
        <taxon>Bacteria</taxon>
        <taxon>Pseudomonadati</taxon>
        <taxon>Pseudomonadota</taxon>
        <taxon>Gammaproteobacteria</taxon>
        <taxon>Cellvibrionales</taxon>
        <taxon>Cellvibrionaceae</taxon>
        <taxon>Marinagarivorans</taxon>
    </lineage>
</organism>
<protein>
    <recommendedName>
        <fullName evidence="3">STAS/SEC14 domain-containing protein</fullName>
    </recommendedName>
</protein>
<dbReference type="EMBL" id="AP023086">
    <property type="protein sequence ID" value="BCD99880.1"/>
    <property type="molecule type" value="Genomic_DNA"/>
</dbReference>
<reference evidence="1 2" key="1">
    <citation type="journal article" date="2022" name="IScience">
        <title>An ultrasensitive nanofiber-based assay for enzymatic hydrolysis and deep-sea microbial degradation of cellulose.</title>
        <authorList>
            <person name="Tsudome M."/>
            <person name="Tachioka M."/>
            <person name="Miyazaki M."/>
            <person name="Uchimura K."/>
            <person name="Tsuda M."/>
            <person name="Takaki Y."/>
            <person name="Deguchi S."/>
        </authorList>
    </citation>
    <scope>NUCLEOTIDE SEQUENCE [LARGE SCALE GENOMIC DNA]</scope>
    <source>
        <strain evidence="1 2">GE09</strain>
    </source>
</reference>
<dbReference type="KEGG" id="marq:MARGE09_P4082"/>
<evidence type="ECO:0000313" key="1">
    <source>
        <dbReference type="EMBL" id="BCD99880.1"/>
    </source>
</evidence>
<dbReference type="Proteomes" id="UP001320119">
    <property type="component" value="Chromosome"/>
</dbReference>